<dbReference type="Proteomes" id="UP000239156">
    <property type="component" value="Unassembled WGS sequence"/>
</dbReference>
<feature type="compositionally biased region" description="Gly residues" evidence="1">
    <location>
        <begin position="121"/>
        <end position="130"/>
    </location>
</feature>
<reference evidence="3" key="1">
    <citation type="submission" date="2017-12" db="EMBL/GenBank/DDBJ databases">
        <title>Gene loss provides genomic basis for host adaptation in cereal stripe rust fungi.</title>
        <authorList>
            <person name="Xia C."/>
        </authorList>
    </citation>
    <scope>NUCLEOTIDE SEQUENCE [LARGE SCALE GENOMIC DNA]</scope>
    <source>
        <strain evidence="3">93-210</strain>
    </source>
</reference>
<evidence type="ECO:0000313" key="3">
    <source>
        <dbReference type="EMBL" id="POW08014.1"/>
    </source>
</evidence>
<dbReference type="AlphaFoldDB" id="A0A2S4VES1"/>
<feature type="region of interest" description="Disordered" evidence="1">
    <location>
        <begin position="111"/>
        <end position="138"/>
    </location>
</feature>
<feature type="region of interest" description="Disordered" evidence="1">
    <location>
        <begin position="39"/>
        <end position="58"/>
    </location>
</feature>
<evidence type="ECO:0000313" key="4">
    <source>
        <dbReference type="Proteomes" id="UP000239156"/>
    </source>
</evidence>
<feature type="chain" id="PRO_5015685272" description="Hydrophobin" evidence="2">
    <location>
        <begin position="26"/>
        <end position="157"/>
    </location>
</feature>
<name>A0A2S4VES1_9BASI</name>
<dbReference type="VEuPathDB" id="FungiDB:PSHT_11750"/>
<evidence type="ECO:0000256" key="2">
    <source>
        <dbReference type="SAM" id="SignalP"/>
    </source>
</evidence>
<sequence>NSILAMASIRFIALFFFLLAPGAWNFQCSDQGDKRNGICASSSSQTKTTVTDASNDPNNPTELNCNNTSDQTFCCASNAQKLNRQNNLSNNRGVDDITLCVLTVAAPRGGNTRELQKRGNTGFGSTGGQTHGQSNPQRYTSHWKYANRSQVSQDHYQ</sequence>
<keyword evidence="4" id="KW-1185">Reference proteome</keyword>
<dbReference type="EMBL" id="PKSL01000068">
    <property type="protein sequence ID" value="POW08014.1"/>
    <property type="molecule type" value="Genomic_DNA"/>
</dbReference>
<feature type="signal peptide" evidence="2">
    <location>
        <begin position="1"/>
        <end position="25"/>
    </location>
</feature>
<keyword evidence="2" id="KW-0732">Signal</keyword>
<proteinExistence type="predicted"/>
<dbReference type="VEuPathDB" id="FungiDB:PSTT_07790"/>
<protein>
    <recommendedName>
        <fullName evidence="5">Hydrophobin</fullName>
    </recommendedName>
</protein>
<comment type="caution">
    <text evidence="3">The sequence shown here is derived from an EMBL/GenBank/DDBJ whole genome shotgun (WGS) entry which is preliminary data.</text>
</comment>
<accession>A0A2S4VES1</accession>
<gene>
    <name evidence="3" type="ORF">PSTT_07790</name>
</gene>
<feature type="non-terminal residue" evidence="3">
    <location>
        <position position="1"/>
    </location>
</feature>
<evidence type="ECO:0000256" key="1">
    <source>
        <dbReference type="SAM" id="MobiDB-lite"/>
    </source>
</evidence>
<organism evidence="3 4">
    <name type="scientific">Puccinia striiformis</name>
    <dbReference type="NCBI Taxonomy" id="27350"/>
    <lineage>
        <taxon>Eukaryota</taxon>
        <taxon>Fungi</taxon>
        <taxon>Dikarya</taxon>
        <taxon>Basidiomycota</taxon>
        <taxon>Pucciniomycotina</taxon>
        <taxon>Pucciniomycetes</taxon>
        <taxon>Pucciniales</taxon>
        <taxon>Pucciniaceae</taxon>
        <taxon>Puccinia</taxon>
    </lineage>
</organism>
<evidence type="ECO:0008006" key="5">
    <source>
        <dbReference type="Google" id="ProtNLM"/>
    </source>
</evidence>